<feature type="domain" description="Pyrin" evidence="8">
    <location>
        <begin position="1"/>
        <end position="92"/>
    </location>
</feature>
<keyword evidence="3" id="KW-0399">Innate immunity</keyword>
<dbReference type="GO" id="GO:0006954">
    <property type="term" value="P:inflammatory response"/>
    <property type="evidence" value="ECO:0007669"/>
    <property type="project" value="UniProtKB-KW"/>
</dbReference>
<organism evidence="9 10">
    <name type="scientific">Sphenodon punctatus</name>
    <name type="common">Tuatara</name>
    <name type="synonym">Hatteria punctata</name>
    <dbReference type="NCBI Taxonomy" id="8508"/>
    <lineage>
        <taxon>Eukaryota</taxon>
        <taxon>Metazoa</taxon>
        <taxon>Chordata</taxon>
        <taxon>Craniata</taxon>
        <taxon>Vertebrata</taxon>
        <taxon>Euteleostomi</taxon>
        <taxon>Lepidosauria</taxon>
        <taxon>Sphenodontia</taxon>
        <taxon>Sphenodontidae</taxon>
        <taxon>Sphenodon</taxon>
    </lineage>
</organism>
<dbReference type="SUPFAM" id="SSF47986">
    <property type="entry name" value="DEATH domain"/>
    <property type="match status" value="2"/>
</dbReference>
<keyword evidence="10" id="KW-1185">Reference proteome</keyword>
<accession>A0A8D0GEE6</accession>
<dbReference type="InterPro" id="IPR051249">
    <property type="entry name" value="NLRP_Inflammasome"/>
</dbReference>
<dbReference type="PANTHER" id="PTHR46985">
    <property type="entry name" value="NACHT, LRR AND PYD DOMAINS-CONTAINING PROTEIN 1"/>
    <property type="match status" value="1"/>
</dbReference>
<keyword evidence="6" id="KW-1271">Inflammasome</keyword>
<dbReference type="Ensembl" id="ENSSPUT00000004040.1">
    <property type="protein sequence ID" value="ENSSPUP00000003801.1"/>
    <property type="gene ID" value="ENSSPUG00000002918.1"/>
</dbReference>
<evidence type="ECO:0000313" key="10">
    <source>
        <dbReference type="Proteomes" id="UP000694392"/>
    </source>
</evidence>
<dbReference type="SMART" id="SM01289">
    <property type="entry name" value="PYRIN"/>
    <property type="match status" value="1"/>
</dbReference>
<dbReference type="AlphaFoldDB" id="A0A8D0GEE6"/>
<dbReference type="Gene3D" id="1.10.533.10">
    <property type="entry name" value="Death Domain, Fas"/>
    <property type="match status" value="2"/>
</dbReference>
<proteinExistence type="predicted"/>
<dbReference type="InterPro" id="IPR004020">
    <property type="entry name" value="DAPIN"/>
</dbReference>
<dbReference type="Pfam" id="PF00619">
    <property type="entry name" value="CARD"/>
    <property type="match status" value="1"/>
</dbReference>
<evidence type="ECO:0000256" key="1">
    <source>
        <dbReference type="ARBA" id="ARBA00004110"/>
    </source>
</evidence>
<evidence type="ECO:0000256" key="3">
    <source>
        <dbReference type="ARBA" id="ARBA00022588"/>
    </source>
</evidence>
<gene>
    <name evidence="9" type="primary">PYCARD</name>
</gene>
<dbReference type="OMA" id="SRETNQA"/>
<comment type="subcellular location">
    <subcellularLocation>
        <location evidence="1">Inflammasome</location>
    </subcellularLocation>
</comment>
<evidence type="ECO:0000313" key="9">
    <source>
        <dbReference type="Ensembl" id="ENSSPUP00000003801.1"/>
    </source>
</evidence>
<dbReference type="InterPro" id="IPR033516">
    <property type="entry name" value="CARD8/ASC/NALP1_CARD"/>
</dbReference>
<reference evidence="9" key="2">
    <citation type="submission" date="2025-09" db="UniProtKB">
        <authorList>
            <consortium name="Ensembl"/>
        </authorList>
    </citation>
    <scope>IDENTIFICATION</scope>
</reference>
<dbReference type="GeneTree" id="ENSGT00940000161873"/>
<dbReference type="PROSITE" id="PS50209">
    <property type="entry name" value="CARD"/>
    <property type="match status" value="1"/>
</dbReference>
<dbReference type="PROSITE" id="PS50824">
    <property type="entry name" value="DAPIN"/>
    <property type="match status" value="1"/>
</dbReference>
<dbReference type="CDD" id="cd08321">
    <property type="entry name" value="Pyrin_ASC-like"/>
    <property type="match status" value="1"/>
</dbReference>
<evidence type="ECO:0000256" key="5">
    <source>
        <dbReference type="ARBA" id="ARBA00023198"/>
    </source>
</evidence>
<dbReference type="InterPro" id="IPR011029">
    <property type="entry name" value="DEATH-like_dom_sf"/>
</dbReference>
<evidence type="ECO:0000259" key="8">
    <source>
        <dbReference type="PROSITE" id="PS50824"/>
    </source>
</evidence>
<dbReference type="PANTHER" id="PTHR46985:SF2">
    <property type="entry name" value="APOPTOSIS-ASSOCIATED SPECK-LIKE PROTEIN CONTAINING A CARD"/>
    <property type="match status" value="1"/>
</dbReference>
<name>A0A8D0GEE6_SPHPU</name>
<dbReference type="GO" id="GO:0061702">
    <property type="term" value="C:canonical inflammasome complex"/>
    <property type="evidence" value="ECO:0007669"/>
    <property type="project" value="UniProtKB-SubCell"/>
</dbReference>
<evidence type="ECO:0000256" key="2">
    <source>
        <dbReference type="ARBA" id="ARBA00022490"/>
    </source>
</evidence>
<protein>
    <submittedName>
        <fullName evidence="9">PYD and CARD domain containing</fullName>
    </submittedName>
</protein>
<keyword evidence="4" id="KW-0391">Immunity</keyword>
<sequence length="193" mass="21715">MEKTVRDLLLDALDELPLADLTRFKAKLNQFPVAAGYNKIPRGRLEGADSLALCDLLINFYTERYGVEVAAAVLDSINQRPLAQTLRDAATGADPRDGTQNQLPASAAGLHFVERHRDALIQRSAGVEGVLDMLYGSILNEEQYQNIVSQRTSQEKMRELYKLMPSWNQFCKDQLYEALKAKNRFLINDLEGN</sequence>
<evidence type="ECO:0000256" key="4">
    <source>
        <dbReference type="ARBA" id="ARBA00022859"/>
    </source>
</evidence>
<reference evidence="9" key="1">
    <citation type="submission" date="2025-08" db="UniProtKB">
        <authorList>
            <consortium name="Ensembl"/>
        </authorList>
    </citation>
    <scope>IDENTIFICATION</scope>
</reference>
<dbReference type="GO" id="GO:0042981">
    <property type="term" value="P:regulation of apoptotic process"/>
    <property type="evidence" value="ECO:0007669"/>
    <property type="project" value="InterPro"/>
</dbReference>
<dbReference type="Pfam" id="PF02758">
    <property type="entry name" value="PYRIN"/>
    <property type="match status" value="1"/>
</dbReference>
<dbReference type="GO" id="GO:0045087">
    <property type="term" value="P:innate immune response"/>
    <property type="evidence" value="ECO:0007669"/>
    <property type="project" value="UniProtKB-KW"/>
</dbReference>
<dbReference type="CDD" id="cd08330">
    <property type="entry name" value="CARD_ASC_NALP1"/>
    <property type="match status" value="1"/>
</dbReference>
<evidence type="ECO:0000259" key="7">
    <source>
        <dbReference type="PROSITE" id="PS50209"/>
    </source>
</evidence>
<feature type="domain" description="CARD" evidence="7">
    <location>
        <begin position="105"/>
        <end position="193"/>
    </location>
</feature>
<keyword evidence="5" id="KW-0395">Inflammatory response</keyword>
<keyword evidence="2" id="KW-0963">Cytoplasm</keyword>
<dbReference type="FunFam" id="1.10.533.10:FF:000013">
    <property type="entry name" value="Apoptosis-associated speck-like protein containing a CARD"/>
    <property type="match status" value="1"/>
</dbReference>
<dbReference type="InterPro" id="IPR001315">
    <property type="entry name" value="CARD"/>
</dbReference>
<dbReference type="Proteomes" id="UP000694392">
    <property type="component" value="Unplaced"/>
</dbReference>
<evidence type="ECO:0000256" key="6">
    <source>
        <dbReference type="ARBA" id="ARBA00023233"/>
    </source>
</evidence>